<keyword evidence="3" id="KW-1185">Reference proteome</keyword>
<keyword evidence="1" id="KW-0732">Signal</keyword>
<dbReference type="Proteomes" id="UP000633509">
    <property type="component" value="Unassembled WGS sequence"/>
</dbReference>
<name>A0ABR9LPD4_9ACTN</name>
<evidence type="ECO:0000313" key="3">
    <source>
        <dbReference type="Proteomes" id="UP000633509"/>
    </source>
</evidence>
<proteinExistence type="predicted"/>
<feature type="chain" id="PRO_5047288693" evidence="1">
    <location>
        <begin position="24"/>
        <end position="162"/>
    </location>
</feature>
<reference evidence="2 3" key="1">
    <citation type="submission" date="2020-10" db="EMBL/GenBank/DDBJ databases">
        <title>Sequencing the genomes of 1000 actinobacteria strains.</title>
        <authorList>
            <person name="Klenk H.-P."/>
        </authorList>
    </citation>
    <scope>NUCLEOTIDE SEQUENCE [LARGE SCALE GENOMIC DNA]</scope>
    <source>
        <strain evidence="2 3">DSM 43173</strain>
    </source>
</reference>
<evidence type="ECO:0000256" key="1">
    <source>
        <dbReference type="SAM" id="SignalP"/>
    </source>
</evidence>
<protein>
    <submittedName>
        <fullName evidence="2">Uncharacterized protein</fullName>
    </submittedName>
</protein>
<dbReference type="RefSeq" id="WP_192783493.1">
    <property type="nucleotide sequence ID" value="NZ_JADBEK010000001.1"/>
</dbReference>
<gene>
    <name evidence="2" type="ORF">H4W80_000418</name>
</gene>
<sequence>MRTHKLIPALALTAALAVPAALAAAPPAGATARAATCRVELDYIDANNVDESDNVDEIRINLGGVMYPAGNTWVNMWTGARAYTASFGSPSATISSAGSALFSLREVTPPWVGSGTNLGSITAQGSVCATLSTGQSVGLTKTITGTDDTYYSYYIRLEMTGL</sequence>
<evidence type="ECO:0000313" key="2">
    <source>
        <dbReference type="EMBL" id="MBE1582160.1"/>
    </source>
</evidence>
<organism evidence="2 3">
    <name type="scientific">Nonomuraea angiospora</name>
    <dbReference type="NCBI Taxonomy" id="46172"/>
    <lineage>
        <taxon>Bacteria</taxon>
        <taxon>Bacillati</taxon>
        <taxon>Actinomycetota</taxon>
        <taxon>Actinomycetes</taxon>
        <taxon>Streptosporangiales</taxon>
        <taxon>Streptosporangiaceae</taxon>
        <taxon>Nonomuraea</taxon>
    </lineage>
</organism>
<accession>A0ABR9LPD4</accession>
<comment type="caution">
    <text evidence="2">The sequence shown here is derived from an EMBL/GenBank/DDBJ whole genome shotgun (WGS) entry which is preliminary data.</text>
</comment>
<dbReference type="EMBL" id="JADBEK010000001">
    <property type="protein sequence ID" value="MBE1582160.1"/>
    <property type="molecule type" value="Genomic_DNA"/>
</dbReference>
<feature type="signal peptide" evidence="1">
    <location>
        <begin position="1"/>
        <end position="23"/>
    </location>
</feature>